<dbReference type="Proteomes" id="UP000322983">
    <property type="component" value="Chromosome"/>
</dbReference>
<protein>
    <submittedName>
        <fullName evidence="2">Maleate isomerase</fullName>
    </submittedName>
</protein>
<dbReference type="GO" id="GO:0016853">
    <property type="term" value="F:isomerase activity"/>
    <property type="evidence" value="ECO:0007669"/>
    <property type="project" value="UniProtKB-KW"/>
</dbReference>
<name>A0A510E6D9_9CREN</name>
<dbReference type="Proteomes" id="UP000325030">
    <property type="component" value="Chromosome"/>
</dbReference>
<evidence type="ECO:0000313" key="2">
    <source>
        <dbReference type="EMBL" id="BBG28103.1"/>
    </source>
</evidence>
<dbReference type="AlphaFoldDB" id="A0A510E6D9"/>
<organism evidence="2 4">
    <name type="scientific">Sulfuracidifex tepidarius</name>
    <dbReference type="NCBI Taxonomy" id="1294262"/>
    <lineage>
        <taxon>Archaea</taxon>
        <taxon>Thermoproteota</taxon>
        <taxon>Thermoprotei</taxon>
        <taxon>Sulfolobales</taxon>
        <taxon>Sulfolobaceae</taxon>
        <taxon>Sulfuracidifex</taxon>
    </lineage>
</organism>
<proteinExistence type="predicted"/>
<dbReference type="Pfam" id="PF17645">
    <property type="entry name" value="Amdase"/>
    <property type="match status" value="1"/>
</dbReference>
<evidence type="ECO:0000313" key="1">
    <source>
        <dbReference type="EMBL" id="BBG25309.1"/>
    </source>
</evidence>
<dbReference type="InterPro" id="IPR026286">
    <property type="entry name" value="MaiA/AMDase"/>
</dbReference>
<dbReference type="Gene3D" id="3.40.50.12500">
    <property type="match status" value="1"/>
</dbReference>
<dbReference type="STRING" id="1294262.GCA_001316085_01547"/>
<accession>A0A510DYQ8</accession>
<dbReference type="EMBL" id="AP018929">
    <property type="protein sequence ID" value="BBG25309.1"/>
    <property type="molecule type" value="Genomic_DNA"/>
</dbReference>
<dbReference type="GeneID" id="41718928"/>
<keyword evidence="2" id="KW-0413">Isomerase</keyword>
<reference evidence="4" key="1">
    <citation type="submission" date="2018-09" db="EMBL/GenBank/DDBJ databases">
        <title>Complete Genome Sequencing of Sulfolobus sp. JCM 16834.</title>
        <authorList>
            <person name="Kato S."/>
            <person name="Itoh T."/>
            <person name="Ohkuma M."/>
        </authorList>
    </citation>
    <scope>NUCLEOTIDE SEQUENCE [LARGE SCALE GENOMIC DNA]</scope>
    <source>
        <strain evidence="4">IC-007</strain>
    </source>
</reference>
<evidence type="ECO:0000313" key="3">
    <source>
        <dbReference type="Proteomes" id="UP000322983"/>
    </source>
</evidence>
<reference evidence="2 3" key="2">
    <citation type="journal article" date="2020" name="Int. J. Syst. Evol. Microbiol.">
        <title>Sulfuracidifex tepidarius gen. nov., sp. nov. and transfer of Sulfolobus metallicus Huber and Stetter 1992 to the genus Sulfuracidifex as Sulfuracidifex metallicus comb. nov.</title>
        <authorList>
            <person name="Itoh T."/>
            <person name="Miura T."/>
            <person name="Sakai H.D."/>
            <person name="Kato S."/>
            <person name="Ohkuma M."/>
            <person name="Takashina T."/>
        </authorList>
    </citation>
    <scope>NUCLEOTIDE SEQUENCE</scope>
    <source>
        <strain evidence="1 3">IC-006</strain>
        <strain evidence="2">IC-007</strain>
    </source>
</reference>
<evidence type="ECO:0000313" key="4">
    <source>
        <dbReference type="Proteomes" id="UP000325030"/>
    </source>
</evidence>
<gene>
    <name evidence="1" type="ORF">IC006_2644</name>
    <name evidence="2" type="ORF">IC007_2658</name>
</gene>
<keyword evidence="3" id="KW-1185">Reference proteome</keyword>
<dbReference type="InterPro" id="IPR053714">
    <property type="entry name" value="Iso_Racemase_Enz_sf"/>
</dbReference>
<accession>A0A510E6D9</accession>
<dbReference type="RefSeq" id="WP_149528835.1">
    <property type="nucleotide sequence ID" value="NZ_AP018929.1"/>
</dbReference>
<dbReference type="PANTHER" id="PTHR40267:SF1">
    <property type="entry name" value="BLR3294 PROTEIN"/>
    <property type="match status" value="1"/>
</dbReference>
<dbReference type="OrthoDB" id="38446at2157"/>
<dbReference type="PANTHER" id="PTHR40267">
    <property type="entry name" value="BLR3294 PROTEIN"/>
    <property type="match status" value="1"/>
</dbReference>
<dbReference type="KEGG" id="step:IC006_2644"/>
<sequence length="211" mass="23776">MKVSLIISSENSVLENDIKNVLNHVKVFYMKYVPGHGESERERRKAFDELSGMKGEIEDADAIIYARSYGVFSKRGWEEFRKFFSIPLVISTEAIIKTLKRHDTRNVFLVTPYNQFRHDFEVKWLRDLKFKVVGSVALGRTGGPAIASTPHDLVIDAVSIGHRNPEADSIYVACTILSTIPILDKLKGEKPVITAASAILEELENVRQRGS</sequence>
<dbReference type="EMBL" id="AP018930">
    <property type="protein sequence ID" value="BBG28103.1"/>
    <property type="molecule type" value="Genomic_DNA"/>
</dbReference>